<dbReference type="AlphaFoldDB" id="U5HIJ5"/>
<evidence type="ECO:0000313" key="2">
    <source>
        <dbReference type="EnsemblFungi" id="MVLG_06848T0"/>
    </source>
</evidence>
<reference evidence="3" key="1">
    <citation type="submission" date="2010-11" db="EMBL/GenBank/DDBJ databases">
        <title>The genome sequence of Microbotryum violaceum strain p1A1 Lamole.</title>
        <authorList>
            <person name="Cuomo C."/>
            <person name="Perlin M."/>
            <person name="Young S.K."/>
            <person name="Zeng Q."/>
            <person name="Gargeya S."/>
            <person name="Alvarado L."/>
            <person name="Berlin A."/>
            <person name="Chapman S.B."/>
            <person name="Chen Z."/>
            <person name="Freedman E."/>
            <person name="Gellesch M."/>
            <person name="Goldberg J."/>
            <person name="Griggs A."/>
            <person name="Gujja S."/>
            <person name="Heilman E."/>
            <person name="Heiman D."/>
            <person name="Howarth C."/>
            <person name="Mehta T."/>
            <person name="Neiman D."/>
            <person name="Pearson M."/>
            <person name="Roberts A."/>
            <person name="Saif S."/>
            <person name="Shea T."/>
            <person name="Shenoy N."/>
            <person name="Sisk P."/>
            <person name="Stolte C."/>
            <person name="Sykes S."/>
            <person name="White J."/>
            <person name="Yandava C."/>
            <person name="Haas B."/>
            <person name="Nusbaum C."/>
            <person name="Birren B."/>
        </authorList>
    </citation>
    <scope>NUCLEOTIDE SEQUENCE [LARGE SCALE GENOMIC DNA]</scope>
    <source>
        <strain evidence="3">p1A1 Lamole</strain>
    </source>
</reference>
<organism evidence="1">
    <name type="scientific">Microbotryum lychnidis-dioicae (strain p1A1 Lamole / MvSl-1064)</name>
    <name type="common">Anther smut fungus</name>
    <dbReference type="NCBI Taxonomy" id="683840"/>
    <lineage>
        <taxon>Eukaryota</taxon>
        <taxon>Fungi</taxon>
        <taxon>Dikarya</taxon>
        <taxon>Basidiomycota</taxon>
        <taxon>Pucciniomycotina</taxon>
        <taxon>Microbotryomycetes</taxon>
        <taxon>Microbotryales</taxon>
        <taxon>Microbotryaceae</taxon>
        <taxon>Microbotryum</taxon>
    </lineage>
</organism>
<dbReference type="OrthoDB" id="10396575at2759"/>
<name>U5HIJ5_USTV1</name>
<proteinExistence type="predicted"/>
<dbReference type="EMBL" id="AEIJ01000906">
    <property type="status" value="NOT_ANNOTATED_CDS"/>
    <property type="molecule type" value="Genomic_DNA"/>
</dbReference>
<dbReference type="EMBL" id="GL541800">
    <property type="protein sequence ID" value="KDE02604.1"/>
    <property type="molecule type" value="Genomic_DNA"/>
</dbReference>
<keyword evidence="3" id="KW-1185">Reference proteome</keyword>
<evidence type="ECO:0000313" key="3">
    <source>
        <dbReference type="Proteomes" id="UP000017200"/>
    </source>
</evidence>
<gene>
    <name evidence="1" type="ORF">MVLG_06848</name>
</gene>
<protein>
    <submittedName>
        <fullName evidence="1 2">Uncharacterized protein</fullName>
    </submittedName>
</protein>
<dbReference type="HOGENOM" id="CLU_1653464_0_0_1"/>
<reference evidence="1" key="2">
    <citation type="submission" date="2010-11" db="EMBL/GenBank/DDBJ databases">
        <authorList>
            <consortium name="The Broad Institute Genome Sequencing Platform"/>
            <person name="Earl A."/>
            <person name="Ward D."/>
            <person name="Feldgarden M."/>
            <person name="Gevers D."/>
            <person name="Butler R."/>
            <person name="Young S.K."/>
            <person name="Zeng Q."/>
            <person name="Gargeya S."/>
            <person name="Fitzgerald M."/>
            <person name="Haas B."/>
            <person name="Abouelleil A."/>
            <person name="Alvarado L."/>
            <person name="Arachchi H.M."/>
            <person name="Berlin A."/>
            <person name="Brown A."/>
            <person name="Chapman S.B."/>
            <person name="Chen Z."/>
            <person name="Dunbar C."/>
            <person name="Freedman E."/>
            <person name="Gearin G."/>
            <person name="Gellesch M."/>
            <person name="Goldberg J."/>
            <person name="Griggs A."/>
            <person name="Gujja S."/>
            <person name="Heilman E."/>
            <person name="Heiman D."/>
            <person name="Howarth C."/>
            <person name="Larson L."/>
            <person name="Lui A."/>
            <person name="MacDonald P.J.P."/>
            <person name="Mehta T."/>
            <person name="Montmayeur A."/>
            <person name="Murphy C."/>
            <person name="Neiman D."/>
            <person name="Pearson M."/>
            <person name="Priest M."/>
            <person name="Roberts A."/>
            <person name="Saif S."/>
            <person name="Shea T."/>
            <person name="Shenoy N."/>
            <person name="Sisk P."/>
            <person name="Stolte C."/>
            <person name="Sykes S."/>
            <person name="White J."/>
            <person name="Yandava C."/>
            <person name="Wortman J."/>
            <person name="Nusbaum C."/>
            <person name="Birren B."/>
        </authorList>
    </citation>
    <scope>NUCLEOTIDE SEQUENCE</scope>
    <source>
        <strain evidence="1">P1A1 Lamole</strain>
    </source>
</reference>
<accession>U5HIJ5</accession>
<reference evidence="1 3" key="3">
    <citation type="journal article" date="2015" name="BMC Genomics">
        <title>Sex and parasites: genomic and transcriptomic analysis of Microbotryum lychnidis-dioicae, the biotrophic and plant-castrating anther smut fungus.</title>
        <authorList>
            <person name="Perlin M.H."/>
            <person name="Amselem J."/>
            <person name="Fontanillas E."/>
            <person name="Toh S.S."/>
            <person name="Chen Z."/>
            <person name="Goldberg J."/>
            <person name="Duplessis S."/>
            <person name="Henrissat B."/>
            <person name="Young S."/>
            <person name="Zeng Q."/>
            <person name="Aguileta G."/>
            <person name="Petit E."/>
            <person name="Badouin H."/>
            <person name="Andrews J."/>
            <person name="Razeeq D."/>
            <person name="Gabaldon T."/>
            <person name="Quesneville H."/>
            <person name="Giraud T."/>
            <person name="Hood M.E."/>
            <person name="Schultz D.J."/>
            <person name="Cuomo C.A."/>
        </authorList>
    </citation>
    <scope>NUCLEOTIDE SEQUENCE [LARGE SCALE GENOMIC DNA]</scope>
    <source>
        <strain evidence="3">p1A1 Lamole</strain>
        <strain evidence="1">P1A1 Lamole</strain>
    </source>
</reference>
<evidence type="ECO:0000313" key="1">
    <source>
        <dbReference type="EMBL" id="KDE02604.1"/>
    </source>
</evidence>
<sequence length="167" mass="18099">MNFTQQCLVAPIWRMNAFTPLARPPFVPTGGLRELLADGHVSAEFMFAITQNCPLLETLQELGVPLQFFSLVLAQTLSDNKLQRLTLIPSSRALGGIDAPALAARLEEIVRALGIAMIEFSSSGVEWEARNGIDSFIGYEGVKRILALAKARLDAGVRYEAPSAAKA</sequence>
<dbReference type="Proteomes" id="UP000017200">
    <property type="component" value="Unassembled WGS sequence"/>
</dbReference>
<dbReference type="EnsemblFungi" id="MVLG_06848T0">
    <property type="protein sequence ID" value="MVLG_06848T0"/>
    <property type="gene ID" value="MVLG_06848"/>
</dbReference>
<reference evidence="2" key="4">
    <citation type="submission" date="2015-06" db="UniProtKB">
        <authorList>
            <consortium name="EnsemblFungi"/>
        </authorList>
    </citation>
    <scope>IDENTIFICATION</scope>
</reference>
<dbReference type="InParanoid" id="U5HIJ5"/>